<dbReference type="PROSITE" id="PS50878">
    <property type="entry name" value="RT_POL"/>
    <property type="match status" value="1"/>
</dbReference>
<dbReference type="CDD" id="cd09077">
    <property type="entry name" value="R1-I-EN"/>
    <property type="match status" value="1"/>
</dbReference>
<evidence type="ECO:0000313" key="2">
    <source>
        <dbReference type="EMBL" id="BAK38644.1"/>
    </source>
</evidence>
<dbReference type="CDD" id="cd01650">
    <property type="entry name" value="RT_nLTR_like"/>
    <property type="match status" value="1"/>
</dbReference>
<sequence>VQELQEGYKGGAKVVKKTKFNLLQLNANRSDKALDMASIVAARKKVDLITFSEPNRLRCIKNNRHLYTKNDCSVAILNASQIFNVTSYRTGECYVCVNVEDFIVYSVYISPNCSENMFNENLSDLFNDVRIARIEGRRIIITGDFNAKNNFWGGQITDKRGEVLLETTESMGLYILNDGETPTLERINGSSYIDITIVSEEIIERNPIWTVLEDEISMSDHHFILLEVPMASKRQGKSKYILGIPNKDILNSMSREKTKDGAADVSRCEKSLIEAYKKSAPQIRCNENYKMPFWWTEEIQNQIGRVRGKRKLFQRCKKEDVRETRKQDYKKEKKDLKKLITKSKRKSWAKRLDEDIFGDAYRIVKSQFAVQNPKTTLLRQQREDIIDGLFITTIPMVCESWAEEIIPAEISTFTEAEVENACKRIKSGRAPGPDGLPPEVVKIVIKNNINYFRDLYNNLLTGNRFPDEWKSAKLILIEKPKKNHTDEIKYRPICLINVLGKVYENLINLRLYEEIDAKGGFHKNQYGFRKGKTTMHAIEKIIQIAKEANVSKKFNALVLIDVRNAFNTASWPIIVKKLKDIGVQEYLINLVKSYFNNRTIQVSNDNKKNIGGGVPQGSILGPTLWNIMYNDVMNIETEEDIQYICYADDLAISITAKDKEELMLKTNATLSAANVWMTHNELKIAPEKTEAIIFGCKKITNINFTIDGTTVKPTSSVTYLGIKIDRRLNFNKHIDAACEKAKCTIKALNAILPNVRGPKPNKRKILAMTMQSAILYGAPAWADATGTCGNQKKLKTTQRIMALRTCSAYRTVSTDAAVVVAGLVPLHILAGERQRLYNLRRHVTLEDRRKERKKSYQMWQKEWDESGSGRWTYKILPKIEKWVERKHGHVSFYLTQCLTGHGAFCLYTKKIGKRASADCRYCGEGTEDTPLHTIVECPKWEQRRRKLQGIVINKDMKMEDITNVMINSSKE</sequence>
<name>F7IYV3_TRICA</name>
<dbReference type="InterPro" id="IPR000477">
    <property type="entry name" value="RT_dom"/>
</dbReference>
<organism evidence="2">
    <name type="scientific">Tribolium castaneum</name>
    <name type="common">Red flour beetle</name>
    <dbReference type="NCBI Taxonomy" id="7070"/>
    <lineage>
        <taxon>Eukaryota</taxon>
        <taxon>Metazoa</taxon>
        <taxon>Ecdysozoa</taxon>
        <taxon>Arthropoda</taxon>
        <taxon>Hexapoda</taxon>
        <taxon>Insecta</taxon>
        <taxon>Pterygota</taxon>
        <taxon>Neoptera</taxon>
        <taxon>Endopterygota</taxon>
        <taxon>Coleoptera</taxon>
        <taxon>Polyphaga</taxon>
        <taxon>Cucujiformia</taxon>
        <taxon>Tenebrionidae</taxon>
        <taxon>Tenebrionidae incertae sedis</taxon>
        <taxon>Tribolium</taxon>
    </lineage>
</organism>
<dbReference type="Pfam" id="PF14529">
    <property type="entry name" value="Exo_endo_phos_2"/>
    <property type="match status" value="1"/>
</dbReference>
<dbReference type="InterPro" id="IPR036691">
    <property type="entry name" value="Endo/exonu/phosph_ase_sf"/>
</dbReference>
<dbReference type="SUPFAM" id="SSF56219">
    <property type="entry name" value="DNase I-like"/>
    <property type="match status" value="1"/>
</dbReference>
<dbReference type="HOGENOM" id="CLU_001888_2_0_1"/>
<reference evidence="2" key="1">
    <citation type="submission" date="2010-10" db="EMBL/GenBank/DDBJ databases">
        <title>Coevolution of telomeric repeats and telomeric repeat-specific non-LTR retrotransposons in insects.</title>
        <authorList>
            <person name="Osanai-Futahashi M."/>
            <person name="Fujiwara H."/>
        </authorList>
    </citation>
    <scope>NUCLEOTIDE SEQUENCE</scope>
</reference>
<dbReference type="Gene3D" id="3.60.10.10">
    <property type="entry name" value="Endonuclease/exonuclease/phosphatase"/>
    <property type="match status" value="1"/>
</dbReference>
<protein>
    <recommendedName>
        <fullName evidence="1">Reverse transcriptase domain-containing protein</fullName>
    </recommendedName>
</protein>
<dbReference type="AlphaFoldDB" id="F7IYV3"/>
<feature type="domain" description="Reverse transcriptase" evidence="1">
    <location>
        <begin position="458"/>
        <end position="724"/>
    </location>
</feature>
<dbReference type="PANTHER" id="PTHR19446">
    <property type="entry name" value="REVERSE TRANSCRIPTASES"/>
    <property type="match status" value="1"/>
</dbReference>
<dbReference type="GO" id="GO:0071897">
    <property type="term" value="P:DNA biosynthetic process"/>
    <property type="evidence" value="ECO:0007669"/>
    <property type="project" value="UniProtKB-ARBA"/>
</dbReference>
<dbReference type="Pfam" id="PF00078">
    <property type="entry name" value="RVT_1"/>
    <property type="match status" value="1"/>
</dbReference>
<dbReference type="InterPro" id="IPR005135">
    <property type="entry name" value="Endo/exonuclease/phosphatase"/>
</dbReference>
<proteinExistence type="predicted"/>
<feature type="non-terminal residue" evidence="2">
    <location>
        <position position="1"/>
    </location>
</feature>
<dbReference type="SUPFAM" id="SSF56672">
    <property type="entry name" value="DNA/RNA polymerases"/>
    <property type="match status" value="1"/>
</dbReference>
<accession>F7IYV3</accession>
<dbReference type="GO" id="GO:0003824">
    <property type="term" value="F:catalytic activity"/>
    <property type="evidence" value="ECO:0007669"/>
    <property type="project" value="InterPro"/>
</dbReference>
<dbReference type="InterPro" id="IPR043502">
    <property type="entry name" value="DNA/RNA_pol_sf"/>
</dbReference>
<dbReference type="EMBL" id="AB593324">
    <property type="protein sequence ID" value="BAK38644.1"/>
    <property type="molecule type" value="Genomic_DNA"/>
</dbReference>
<evidence type="ECO:0000259" key="1">
    <source>
        <dbReference type="PROSITE" id="PS50878"/>
    </source>
</evidence>